<evidence type="ECO:0000313" key="2">
    <source>
        <dbReference type="EMBL" id="PQJ12482.1"/>
    </source>
</evidence>
<dbReference type="AlphaFoldDB" id="A0A2S7SZX4"/>
<evidence type="ECO:0008006" key="4">
    <source>
        <dbReference type="Google" id="ProtNLM"/>
    </source>
</evidence>
<dbReference type="RefSeq" id="WP_105037366.1">
    <property type="nucleotide sequence ID" value="NZ_PPSL01000001.1"/>
</dbReference>
<keyword evidence="1" id="KW-0732">Signal</keyword>
<reference evidence="2 3" key="1">
    <citation type="submission" date="2018-01" db="EMBL/GenBank/DDBJ databases">
        <title>A novel member of the phylum Bacteroidetes isolated from glacier ice.</title>
        <authorList>
            <person name="Liu Q."/>
            <person name="Xin Y.-H."/>
        </authorList>
    </citation>
    <scope>NUCLEOTIDE SEQUENCE [LARGE SCALE GENOMIC DNA]</scope>
    <source>
        <strain evidence="2 3">RB1R16</strain>
    </source>
</reference>
<feature type="chain" id="PRO_5015567950" description="Lipocalin-like domain-containing protein" evidence="1">
    <location>
        <begin position="21"/>
        <end position="134"/>
    </location>
</feature>
<accession>A0A2S7SZX4</accession>
<evidence type="ECO:0000256" key="1">
    <source>
        <dbReference type="SAM" id="SignalP"/>
    </source>
</evidence>
<proteinExistence type="predicted"/>
<evidence type="ECO:0000313" key="3">
    <source>
        <dbReference type="Proteomes" id="UP000239872"/>
    </source>
</evidence>
<comment type="caution">
    <text evidence="2">The sequence shown here is derived from an EMBL/GenBank/DDBJ whole genome shotgun (WGS) entry which is preliminary data.</text>
</comment>
<feature type="signal peptide" evidence="1">
    <location>
        <begin position="1"/>
        <end position="20"/>
    </location>
</feature>
<dbReference type="Proteomes" id="UP000239872">
    <property type="component" value="Unassembled WGS sequence"/>
</dbReference>
<dbReference type="EMBL" id="PPSL01000001">
    <property type="protein sequence ID" value="PQJ12482.1"/>
    <property type="molecule type" value="Genomic_DNA"/>
</dbReference>
<name>A0A2S7SZX4_9BACT</name>
<keyword evidence="3" id="KW-1185">Reference proteome</keyword>
<gene>
    <name evidence="2" type="ORF">CJD36_001665</name>
</gene>
<sequence>MNRVLGIICLLAVLALGSCTHESKIVIPTPVTAPTGTWKVSSFLHDGSDEKSMFDNYVFAFPSTGVITATNSGTVKTGVFNHTTDGSVQKVVIDFDRNPLSRLDDDWDVTVNTATEIDLQKHDDPAEALHFTKQ</sequence>
<protein>
    <recommendedName>
        <fullName evidence="4">Lipocalin-like domain-containing protein</fullName>
    </recommendedName>
</protein>
<dbReference type="OrthoDB" id="826659at2"/>
<dbReference type="PROSITE" id="PS51257">
    <property type="entry name" value="PROKAR_LIPOPROTEIN"/>
    <property type="match status" value="1"/>
</dbReference>
<organism evidence="2 3">
    <name type="scientific">Flavipsychrobacter stenotrophus</name>
    <dbReference type="NCBI Taxonomy" id="2077091"/>
    <lineage>
        <taxon>Bacteria</taxon>
        <taxon>Pseudomonadati</taxon>
        <taxon>Bacteroidota</taxon>
        <taxon>Chitinophagia</taxon>
        <taxon>Chitinophagales</taxon>
        <taxon>Chitinophagaceae</taxon>
        <taxon>Flavipsychrobacter</taxon>
    </lineage>
</organism>